<evidence type="ECO:0000313" key="7">
    <source>
        <dbReference type="EMBL" id="RWX50554.1"/>
    </source>
</evidence>
<dbReference type="EMBL" id="MTKR01000058">
    <property type="protein sequence ID" value="RWX50554.1"/>
    <property type="molecule type" value="Genomic_DNA"/>
</dbReference>
<gene>
    <name evidence="7" type="ORF">VU00_10584</name>
</gene>
<accession>A0A3S3UH87</accession>
<dbReference type="InterPro" id="IPR014780">
    <property type="entry name" value="tRNA_psdUridine_synth_TruB"/>
</dbReference>
<dbReference type="Pfam" id="PF01509">
    <property type="entry name" value="TruB_N"/>
    <property type="match status" value="1"/>
</dbReference>
<proteinExistence type="inferred from homology"/>
<comment type="caution">
    <text evidence="7">The sequence shown here is derived from an EMBL/GenBank/DDBJ whole genome shotgun (WGS) entry which is preliminary data.</text>
</comment>
<dbReference type="Proteomes" id="UP000287615">
    <property type="component" value="Unassembled WGS sequence"/>
</dbReference>
<organism evidence="7 8">
    <name type="scientific">Candidatus Electrothrix marina</name>
    <dbReference type="NCBI Taxonomy" id="1859130"/>
    <lineage>
        <taxon>Bacteria</taxon>
        <taxon>Pseudomonadati</taxon>
        <taxon>Thermodesulfobacteriota</taxon>
        <taxon>Desulfobulbia</taxon>
        <taxon>Desulfobulbales</taxon>
        <taxon>Desulfobulbaceae</taxon>
        <taxon>Candidatus Electrothrix</taxon>
    </lineage>
</organism>
<dbReference type="GO" id="GO:1990481">
    <property type="term" value="P:mRNA pseudouridine synthesis"/>
    <property type="evidence" value="ECO:0007669"/>
    <property type="project" value="TreeGrafter"/>
</dbReference>
<evidence type="ECO:0000256" key="4">
    <source>
        <dbReference type="ARBA" id="ARBA00022694"/>
    </source>
</evidence>
<keyword evidence="4" id="KW-0819">tRNA processing</keyword>
<name>A0A3S3UH87_9BACT</name>
<evidence type="ECO:0000256" key="5">
    <source>
        <dbReference type="ARBA" id="ARBA00023235"/>
    </source>
</evidence>
<evidence type="ECO:0000313" key="8">
    <source>
        <dbReference type="Proteomes" id="UP000287615"/>
    </source>
</evidence>
<evidence type="ECO:0000256" key="2">
    <source>
        <dbReference type="ARBA" id="ARBA00005642"/>
    </source>
</evidence>
<keyword evidence="5 7" id="KW-0413">Isomerase</keyword>
<dbReference type="PANTHER" id="PTHR13767">
    <property type="entry name" value="TRNA-PSEUDOURIDINE SYNTHASE"/>
    <property type="match status" value="1"/>
</dbReference>
<dbReference type="PANTHER" id="PTHR13767:SF2">
    <property type="entry name" value="PSEUDOURIDYLATE SYNTHASE TRUB1"/>
    <property type="match status" value="1"/>
</dbReference>
<dbReference type="InterPro" id="IPR020103">
    <property type="entry name" value="PsdUridine_synth_cat_dom_sf"/>
</dbReference>
<evidence type="ECO:0000259" key="6">
    <source>
        <dbReference type="Pfam" id="PF01509"/>
    </source>
</evidence>
<dbReference type="Gene3D" id="3.30.2350.10">
    <property type="entry name" value="Pseudouridine synthase"/>
    <property type="match status" value="1"/>
</dbReference>
<evidence type="ECO:0000256" key="3">
    <source>
        <dbReference type="ARBA" id="ARBA00012787"/>
    </source>
</evidence>
<protein>
    <recommendedName>
        <fullName evidence="3">tRNA pseudouridine(55) synthase</fullName>
        <ecNumber evidence="3">5.4.99.25</ecNumber>
    </recommendedName>
</protein>
<comment type="catalytic activity">
    <reaction evidence="1">
        <text>uridine(55) in tRNA = pseudouridine(55) in tRNA</text>
        <dbReference type="Rhea" id="RHEA:42532"/>
        <dbReference type="Rhea" id="RHEA-COMP:10101"/>
        <dbReference type="Rhea" id="RHEA-COMP:10102"/>
        <dbReference type="ChEBI" id="CHEBI:65314"/>
        <dbReference type="ChEBI" id="CHEBI:65315"/>
        <dbReference type="EC" id="5.4.99.25"/>
    </reaction>
</comment>
<dbReference type="EC" id="5.4.99.25" evidence="3"/>
<dbReference type="GO" id="GO:0006400">
    <property type="term" value="P:tRNA modification"/>
    <property type="evidence" value="ECO:0007669"/>
    <property type="project" value="TreeGrafter"/>
</dbReference>
<dbReference type="InterPro" id="IPR002501">
    <property type="entry name" value="PsdUridine_synth_N"/>
</dbReference>
<feature type="domain" description="Pseudouridine synthase II N-terminal" evidence="6">
    <location>
        <begin position="38"/>
        <end position="137"/>
    </location>
</feature>
<dbReference type="GO" id="GO:0003723">
    <property type="term" value="F:RNA binding"/>
    <property type="evidence" value="ECO:0007669"/>
    <property type="project" value="InterPro"/>
</dbReference>
<sequence>MTGNLSAVGQNGQESIAGVLLVDKPVGRSSFAVVKKVRWLLGIKKVGHAGTLDPFASGLLVICVGRPATREIDAFMVGRKTYQAVLQLGKETETQDPEGEVTSVRPVPLLSAEEITAVTQEFVGPQMQAPPPCSAAKP</sequence>
<reference evidence="7 8" key="1">
    <citation type="submission" date="2017-01" db="EMBL/GenBank/DDBJ databases">
        <title>The cable genome- insights into the physiology and evolution of filamentous bacteria capable of sulfide oxidation via long distance electron transfer.</title>
        <authorList>
            <person name="Schreiber L."/>
            <person name="Bjerg J.T."/>
            <person name="Boggild A."/>
            <person name="Van De Vossenberg J."/>
            <person name="Meysman F."/>
            <person name="Nielsen L.P."/>
            <person name="Schramm A."/>
            <person name="Kjeldsen K.U."/>
        </authorList>
    </citation>
    <scope>NUCLEOTIDE SEQUENCE [LARGE SCALE GENOMIC DNA]</scope>
    <source>
        <strain evidence="7">A3</strain>
    </source>
</reference>
<dbReference type="GO" id="GO:0160148">
    <property type="term" value="F:tRNA pseudouridine(55) synthase activity"/>
    <property type="evidence" value="ECO:0007669"/>
    <property type="project" value="UniProtKB-EC"/>
</dbReference>
<dbReference type="SUPFAM" id="SSF55120">
    <property type="entry name" value="Pseudouridine synthase"/>
    <property type="match status" value="1"/>
</dbReference>
<evidence type="ECO:0000256" key="1">
    <source>
        <dbReference type="ARBA" id="ARBA00000385"/>
    </source>
</evidence>
<comment type="similarity">
    <text evidence="2">Belongs to the pseudouridine synthase TruB family. Type 1 subfamily.</text>
</comment>
<dbReference type="AlphaFoldDB" id="A0A3S3UH87"/>